<dbReference type="EMBL" id="CP007536">
    <property type="protein sequence ID" value="AIC16418.1"/>
    <property type="molecule type" value="Genomic_DNA"/>
</dbReference>
<gene>
    <name evidence="1" type="ORF">NVIE_021540</name>
</gene>
<dbReference type="HOGENOM" id="CLU_2597871_0_0_2"/>
<proteinExistence type="predicted"/>
<organism evidence="1 2">
    <name type="scientific">Nitrososphaera viennensis EN76</name>
    <dbReference type="NCBI Taxonomy" id="926571"/>
    <lineage>
        <taxon>Archaea</taxon>
        <taxon>Nitrososphaerota</taxon>
        <taxon>Nitrososphaeria</taxon>
        <taxon>Nitrososphaerales</taxon>
        <taxon>Nitrososphaeraceae</taxon>
        <taxon>Nitrososphaera</taxon>
    </lineage>
</organism>
<protein>
    <submittedName>
        <fullName evidence="1">Uncharacterized protein</fullName>
    </submittedName>
</protein>
<dbReference type="AlphaFoldDB" id="A0A060HLT7"/>
<keyword evidence="2" id="KW-1185">Reference proteome</keyword>
<dbReference type="RefSeq" id="WP_075055175.1">
    <property type="nucleotide sequence ID" value="NZ_CP007536.1"/>
</dbReference>
<reference evidence="1 2" key="1">
    <citation type="journal article" date="2014" name="Int. J. Syst. Evol. Microbiol.">
        <title>Nitrososphaera viennensis gen. nov., sp. nov., an aerobic and mesophilic, ammonia-oxidizing archaeon from soil and a member of the archaeal phylum Thaumarchaeota.</title>
        <authorList>
            <person name="Stieglmeier M."/>
            <person name="Klingl A."/>
            <person name="Alves R.J."/>
            <person name="Rittmann S.K."/>
            <person name="Melcher M."/>
            <person name="Leisch N."/>
            <person name="Schleper C."/>
        </authorList>
    </citation>
    <scope>NUCLEOTIDE SEQUENCE [LARGE SCALE GENOMIC DNA]</scope>
    <source>
        <strain evidence="1">EN76</strain>
    </source>
</reference>
<dbReference type="GeneID" id="74947396"/>
<dbReference type="KEGG" id="nvn:NVIE_021540"/>
<sequence>MAKIKIVKEKKATDYTFTGDTLDLENIAKDAESIDVTNKKDKANEPEYKLRADAKLDKIKHKSKITGGHSMQGHSPVYE</sequence>
<evidence type="ECO:0000313" key="1">
    <source>
        <dbReference type="EMBL" id="AIC16418.1"/>
    </source>
</evidence>
<evidence type="ECO:0000313" key="2">
    <source>
        <dbReference type="Proteomes" id="UP000027093"/>
    </source>
</evidence>
<accession>A0A060HLT7</accession>
<dbReference type="Proteomes" id="UP000027093">
    <property type="component" value="Chromosome"/>
</dbReference>
<name>A0A060HLT7_9ARCH</name>